<proteinExistence type="predicted"/>
<dbReference type="Proteomes" id="UP000319143">
    <property type="component" value="Unassembled WGS sequence"/>
</dbReference>
<dbReference type="AlphaFoldDB" id="A0A5C6D1W8"/>
<keyword evidence="2" id="KW-1185">Reference proteome</keyword>
<organism evidence="1 2">
    <name type="scientific">Novipirellula artificiosorum</name>
    <dbReference type="NCBI Taxonomy" id="2528016"/>
    <lineage>
        <taxon>Bacteria</taxon>
        <taxon>Pseudomonadati</taxon>
        <taxon>Planctomycetota</taxon>
        <taxon>Planctomycetia</taxon>
        <taxon>Pirellulales</taxon>
        <taxon>Pirellulaceae</taxon>
        <taxon>Novipirellula</taxon>
    </lineage>
</organism>
<name>A0A5C6D1W8_9BACT</name>
<sequence>MDDQQSVSDLRTRLFRLGNLVGRETRNLFIEGALNQREITVVVQAASLCYDFTHCYLFCFAGTYGSSVPGLIGGSAASDA</sequence>
<reference evidence="1 2" key="1">
    <citation type="submission" date="2019-02" db="EMBL/GenBank/DDBJ databases">
        <title>Deep-cultivation of Planctomycetes and their phenomic and genomic characterization uncovers novel biology.</title>
        <authorList>
            <person name="Wiegand S."/>
            <person name="Jogler M."/>
            <person name="Boedeker C."/>
            <person name="Pinto D."/>
            <person name="Vollmers J."/>
            <person name="Rivas-Marin E."/>
            <person name="Kohn T."/>
            <person name="Peeters S.H."/>
            <person name="Heuer A."/>
            <person name="Rast P."/>
            <person name="Oberbeckmann S."/>
            <person name="Bunk B."/>
            <person name="Jeske O."/>
            <person name="Meyerdierks A."/>
            <person name="Storesund J.E."/>
            <person name="Kallscheuer N."/>
            <person name="Luecker S."/>
            <person name="Lage O.M."/>
            <person name="Pohl T."/>
            <person name="Merkel B.J."/>
            <person name="Hornburger P."/>
            <person name="Mueller R.-W."/>
            <person name="Bruemmer F."/>
            <person name="Labrenz M."/>
            <person name="Spormann A.M."/>
            <person name="Op Den Camp H."/>
            <person name="Overmann J."/>
            <person name="Amann R."/>
            <person name="Jetten M.S.M."/>
            <person name="Mascher T."/>
            <person name="Medema M.H."/>
            <person name="Devos D.P."/>
            <person name="Kaster A.-K."/>
            <person name="Ovreas L."/>
            <person name="Rohde M."/>
            <person name="Galperin M.Y."/>
            <person name="Jogler C."/>
        </authorList>
    </citation>
    <scope>NUCLEOTIDE SEQUENCE [LARGE SCALE GENOMIC DNA]</scope>
    <source>
        <strain evidence="1 2">Poly41</strain>
    </source>
</reference>
<evidence type="ECO:0000313" key="1">
    <source>
        <dbReference type="EMBL" id="TWU28899.1"/>
    </source>
</evidence>
<gene>
    <name evidence="1" type="ORF">Poly41_68500</name>
</gene>
<accession>A0A5C6D1W8</accession>
<protein>
    <submittedName>
        <fullName evidence="1">Uncharacterized protein</fullName>
    </submittedName>
</protein>
<comment type="caution">
    <text evidence="1">The sequence shown here is derived from an EMBL/GenBank/DDBJ whole genome shotgun (WGS) entry which is preliminary data.</text>
</comment>
<dbReference type="EMBL" id="SJPV01000027">
    <property type="protein sequence ID" value="TWU28899.1"/>
    <property type="molecule type" value="Genomic_DNA"/>
</dbReference>
<evidence type="ECO:0000313" key="2">
    <source>
        <dbReference type="Proteomes" id="UP000319143"/>
    </source>
</evidence>